<evidence type="ECO:0000256" key="2">
    <source>
        <dbReference type="SAM" id="Phobius"/>
    </source>
</evidence>
<evidence type="ECO:0000313" key="5">
    <source>
        <dbReference type="Proteomes" id="UP000479132"/>
    </source>
</evidence>
<gene>
    <name evidence="4" type="ORF">G3569_11910</name>
</gene>
<protein>
    <submittedName>
        <fullName evidence="4">Uncharacterized protein</fullName>
    </submittedName>
</protein>
<keyword evidence="2" id="KW-0812">Transmembrane</keyword>
<sequence>MKSQILFLTFICSLLATSVIAQETQSDYEIQKEFKQQYAQFEDKLETVSSPDKAEKLITSIKDFDQKFEDHSKLLNKALHPKTYEQKMKALKRSSVVTKERLTTISQQTKKLDELQTQLASYKTDMNRLNKKNDSLQEAMAKSIKSEKKLSGMLKEYRRNLEKRDDLILAFIDSMVVAYQQMDLEALQDLENIDKKSRIKSNGDALEMIHDISAENLEVLEKNANKLRLQDYMRMAEVQQQFEMMWTRLGDKIQEVYDGENAEMLAKEVERNISQWNQKLKTQTFAALHDTLSDNEVTVDEFKNSTQFYNSLSSYLNKQIKQSKENGSKANFKKFEQFQEFWNRVEMQWSSNFVDSGIIGESDMATLNARVDTWARHAKPNSNNMLVYLLGASVLLAVTLGVMLIREKKTG</sequence>
<feature type="chain" id="PRO_5026917093" evidence="3">
    <location>
        <begin position="22"/>
        <end position="411"/>
    </location>
</feature>
<name>A0A6M1T4R6_9BACT</name>
<dbReference type="Proteomes" id="UP000479132">
    <property type="component" value="Unassembled WGS sequence"/>
</dbReference>
<reference evidence="4 5" key="1">
    <citation type="submission" date="2020-02" db="EMBL/GenBank/DDBJ databases">
        <title>Aliifodinibius halophilus 2W32, complete genome.</title>
        <authorList>
            <person name="Li Y."/>
            <person name="Wu S."/>
        </authorList>
    </citation>
    <scope>NUCLEOTIDE SEQUENCE [LARGE SCALE GENOMIC DNA]</scope>
    <source>
        <strain evidence="4 5">2W32</strain>
    </source>
</reference>
<organism evidence="4 5">
    <name type="scientific">Fodinibius halophilus</name>
    <dbReference type="NCBI Taxonomy" id="1736908"/>
    <lineage>
        <taxon>Bacteria</taxon>
        <taxon>Pseudomonadati</taxon>
        <taxon>Balneolota</taxon>
        <taxon>Balneolia</taxon>
        <taxon>Balneolales</taxon>
        <taxon>Balneolaceae</taxon>
        <taxon>Fodinibius</taxon>
    </lineage>
</organism>
<evidence type="ECO:0000256" key="1">
    <source>
        <dbReference type="SAM" id="Coils"/>
    </source>
</evidence>
<comment type="caution">
    <text evidence="4">The sequence shown here is derived from an EMBL/GenBank/DDBJ whole genome shotgun (WGS) entry which is preliminary data.</text>
</comment>
<keyword evidence="1" id="KW-0175">Coiled coil</keyword>
<dbReference type="RefSeq" id="WP_165269409.1">
    <property type="nucleotide sequence ID" value="NZ_JAALLS010000015.1"/>
</dbReference>
<feature type="signal peptide" evidence="3">
    <location>
        <begin position="1"/>
        <end position="21"/>
    </location>
</feature>
<keyword evidence="3" id="KW-0732">Signal</keyword>
<dbReference type="AlphaFoldDB" id="A0A6M1T4R6"/>
<keyword evidence="5" id="KW-1185">Reference proteome</keyword>
<dbReference type="EMBL" id="JAALLS010000015">
    <property type="protein sequence ID" value="NGP89059.1"/>
    <property type="molecule type" value="Genomic_DNA"/>
</dbReference>
<evidence type="ECO:0000256" key="3">
    <source>
        <dbReference type="SAM" id="SignalP"/>
    </source>
</evidence>
<keyword evidence="2" id="KW-1133">Transmembrane helix</keyword>
<evidence type="ECO:0000313" key="4">
    <source>
        <dbReference type="EMBL" id="NGP89059.1"/>
    </source>
</evidence>
<keyword evidence="2" id="KW-0472">Membrane</keyword>
<accession>A0A6M1T4R6</accession>
<feature type="transmembrane region" description="Helical" evidence="2">
    <location>
        <begin position="385"/>
        <end position="405"/>
    </location>
</feature>
<proteinExistence type="predicted"/>
<feature type="coiled-coil region" evidence="1">
    <location>
        <begin position="105"/>
        <end position="146"/>
    </location>
</feature>